<evidence type="ECO:0000313" key="2">
    <source>
        <dbReference type="WBParaSite" id="jg21803"/>
    </source>
</evidence>
<sequence length="233" mass="26118">MQCLVSWRLCASRENYSKYDRRLVCPCCIKKNPKLKILYKGRSEVEFSSSAKVSSVPKSSARVSPVAVGPASQVICKQITKLTLFTALLEWKIEEFKTLMELSEIGQSINSHPFFCPQAKTHIYQLQVYPNGRNSVVKETTANARARPAQKTVEQKAREDVYFMLVPMHKSDQSRTRVHINLINSKGNGFLIGESGNCKQAEVTKNLQEDESVVISCSVKFLGPTKTLVDLGD</sequence>
<dbReference type="Gene3D" id="2.60.210.10">
    <property type="entry name" value="Apoptosis, Tumor Necrosis Factor Receptor Associated Protein 2, Chain A"/>
    <property type="match status" value="1"/>
</dbReference>
<organism evidence="1 2">
    <name type="scientific">Ditylenchus dipsaci</name>
    <dbReference type="NCBI Taxonomy" id="166011"/>
    <lineage>
        <taxon>Eukaryota</taxon>
        <taxon>Metazoa</taxon>
        <taxon>Ecdysozoa</taxon>
        <taxon>Nematoda</taxon>
        <taxon>Chromadorea</taxon>
        <taxon>Rhabditida</taxon>
        <taxon>Tylenchina</taxon>
        <taxon>Tylenchomorpha</taxon>
        <taxon>Sphaerularioidea</taxon>
        <taxon>Anguinidae</taxon>
        <taxon>Anguininae</taxon>
        <taxon>Ditylenchus</taxon>
    </lineage>
</organism>
<proteinExistence type="predicted"/>
<reference evidence="2" key="1">
    <citation type="submission" date="2022-11" db="UniProtKB">
        <authorList>
            <consortium name="WormBaseParasite"/>
        </authorList>
    </citation>
    <scope>IDENTIFICATION</scope>
</reference>
<dbReference type="Proteomes" id="UP000887574">
    <property type="component" value="Unplaced"/>
</dbReference>
<dbReference type="WBParaSite" id="jg21803">
    <property type="protein sequence ID" value="jg21803"/>
    <property type="gene ID" value="jg21803"/>
</dbReference>
<dbReference type="AlphaFoldDB" id="A0A915DN36"/>
<name>A0A915DN36_9BILA</name>
<keyword evidence="1" id="KW-1185">Reference proteome</keyword>
<protein>
    <submittedName>
        <fullName evidence="2">Uncharacterized protein</fullName>
    </submittedName>
</protein>
<evidence type="ECO:0000313" key="1">
    <source>
        <dbReference type="Proteomes" id="UP000887574"/>
    </source>
</evidence>
<dbReference type="SUPFAM" id="SSF49599">
    <property type="entry name" value="TRAF domain-like"/>
    <property type="match status" value="1"/>
</dbReference>
<dbReference type="InterPro" id="IPR008974">
    <property type="entry name" value="TRAF-like"/>
</dbReference>
<accession>A0A915DN36</accession>